<dbReference type="InterPro" id="IPR041489">
    <property type="entry name" value="PDZ_6"/>
</dbReference>
<dbReference type="PANTHER" id="PTHR32060">
    <property type="entry name" value="TAIL-SPECIFIC PROTEASE"/>
    <property type="match status" value="1"/>
</dbReference>
<dbReference type="RefSeq" id="WP_099643921.1">
    <property type="nucleotide sequence ID" value="NZ_NKHF01000102.1"/>
</dbReference>
<dbReference type="SUPFAM" id="SSF52096">
    <property type="entry name" value="ClpP/crotonase"/>
    <property type="match status" value="1"/>
</dbReference>
<dbReference type="GO" id="GO:0006508">
    <property type="term" value="P:proteolysis"/>
    <property type="evidence" value="ECO:0007669"/>
    <property type="project" value="UniProtKB-KW"/>
</dbReference>
<dbReference type="Pfam" id="PF03572">
    <property type="entry name" value="Peptidase_S41"/>
    <property type="match status" value="1"/>
</dbReference>
<dbReference type="InterPro" id="IPR005151">
    <property type="entry name" value="Tail-specific_protease"/>
</dbReference>
<dbReference type="SUPFAM" id="SSF50156">
    <property type="entry name" value="PDZ domain-like"/>
    <property type="match status" value="1"/>
</dbReference>
<keyword evidence="2 5" id="KW-0645">Protease</keyword>
<evidence type="ECO:0000256" key="4">
    <source>
        <dbReference type="ARBA" id="ARBA00022825"/>
    </source>
</evidence>
<reference evidence="9" key="1">
    <citation type="journal article" date="2019" name="Genome Announc.">
        <title>Draft Genome Sequence of Pseudoalteromonas piscicida Strain 36Y ROTHPW, an Hypersaline Seawater Isolate from the South Coast of Sonora, Mexico.</title>
        <authorList>
            <person name="Sanchez-Diaz R."/>
            <person name="Molina-Garza Z.J."/>
            <person name="Cruz-Suarez L.E."/>
            <person name="Selvin J."/>
            <person name="Kiran G.S."/>
            <person name="Ibarra-Gamez J.C."/>
            <person name="Gomez-Gil B."/>
            <person name="Galaviz-Silva L."/>
        </authorList>
    </citation>
    <scope>NUCLEOTIDE SEQUENCE [LARGE SCALE GENOMIC DNA]</scope>
    <source>
        <strain evidence="9">36Y_RITHPW</strain>
    </source>
</reference>
<dbReference type="NCBIfam" id="TIGR00225">
    <property type="entry name" value="prc"/>
    <property type="match status" value="1"/>
</dbReference>
<dbReference type="EMBL" id="NKHF01000102">
    <property type="protein sequence ID" value="PCK29831.1"/>
    <property type="molecule type" value="Genomic_DNA"/>
</dbReference>
<evidence type="ECO:0000256" key="6">
    <source>
        <dbReference type="SAM" id="SignalP"/>
    </source>
</evidence>
<sequence length="403" mass="43757">MNRKTRFYALAARYVALLSFLLLLSFSALSQASAQKFSAQEIDEILYHIHTYYVEDVPLSRYNEENLTSLFDNLDPYSKYLDEDDLEAIFSAANGRYTGLGIEVEEQDDYVVILDTLPNSPAALAGIEGGDKLKAINGVNVTGNTIAEVSALLKAASKNLIKLVVLRNDEPVSIELKRQEIVIESVASKLFNDGTGFLSVNSFNHHTYHDVARQITHLQMQLGEPLKKLVIDLRDNPGGTLNSAVAISDLFLDSGTIVTTKGRFYDANQAYIAKRGDILNGAPILVLINNNSASAAEILAAALKDNKRALVIGLRSYGKGSVQSLIPIGNGTTALKLTTARYYTPAGTSIEGTGVEPDVYFTKQALSLLDKSAIITGEESIKTTGIEQLASHWPKAVALVQSQ</sequence>
<evidence type="ECO:0000256" key="1">
    <source>
        <dbReference type="ARBA" id="ARBA00009179"/>
    </source>
</evidence>
<evidence type="ECO:0000256" key="5">
    <source>
        <dbReference type="RuleBase" id="RU004404"/>
    </source>
</evidence>
<dbReference type="SMART" id="SM00245">
    <property type="entry name" value="TSPc"/>
    <property type="match status" value="1"/>
</dbReference>
<dbReference type="Gene3D" id="3.30.750.44">
    <property type="match status" value="1"/>
</dbReference>
<dbReference type="GO" id="GO:0004175">
    <property type="term" value="F:endopeptidase activity"/>
    <property type="evidence" value="ECO:0007669"/>
    <property type="project" value="TreeGrafter"/>
</dbReference>
<gene>
    <name evidence="8" type="ORF">CEX98_20815</name>
</gene>
<dbReference type="InterPro" id="IPR036034">
    <property type="entry name" value="PDZ_sf"/>
</dbReference>
<dbReference type="GO" id="GO:0008236">
    <property type="term" value="F:serine-type peptidase activity"/>
    <property type="evidence" value="ECO:0007669"/>
    <property type="project" value="UniProtKB-KW"/>
</dbReference>
<evidence type="ECO:0000313" key="9">
    <source>
        <dbReference type="Proteomes" id="UP000228621"/>
    </source>
</evidence>
<dbReference type="InterPro" id="IPR029045">
    <property type="entry name" value="ClpP/crotonase-like_dom_sf"/>
</dbReference>
<dbReference type="CDD" id="cd07560">
    <property type="entry name" value="Peptidase_S41_CPP"/>
    <property type="match status" value="1"/>
</dbReference>
<feature type="domain" description="PDZ" evidence="7">
    <location>
        <begin position="86"/>
        <end position="168"/>
    </location>
</feature>
<dbReference type="SMART" id="SM00228">
    <property type="entry name" value="PDZ"/>
    <property type="match status" value="1"/>
</dbReference>
<proteinExistence type="inferred from homology"/>
<dbReference type="Gene3D" id="2.30.42.10">
    <property type="match status" value="1"/>
</dbReference>
<dbReference type="PANTHER" id="PTHR32060:SF30">
    <property type="entry name" value="CARBOXY-TERMINAL PROCESSING PROTEASE CTPA"/>
    <property type="match status" value="1"/>
</dbReference>
<evidence type="ECO:0000313" key="8">
    <source>
        <dbReference type="EMBL" id="PCK29831.1"/>
    </source>
</evidence>
<dbReference type="Proteomes" id="UP000228621">
    <property type="component" value="Unassembled WGS sequence"/>
</dbReference>
<dbReference type="Gene3D" id="3.90.226.10">
    <property type="entry name" value="2-enoyl-CoA Hydratase, Chain A, domain 1"/>
    <property type="match status" value="1"/>
</dbReference>
<dbReference type="GO" id="GO:0030288">
    <property type="term" value="C:outer membrane-bounded periplasmic space"/>
    <property type="evidence" value="ECO:0007669"/>
    <property type="project" value="TreeGrafter"/>
</dbReference>
<protein>
    <submittedName>
        <fullName evidence="8">Peptidase S41</fullName>
    </submittedName>
</protein>
<dbReference type="OrthoDB" id="9812068at2"/>
<dbReference type="AlphaFoldDB" id="A0A2A5JKR5"/>
<dbReference type="PROSITE" id="PS50106">
    <property type="entry name" value="PDZ"/>
    <property type="match status" value="1"/>
</dbReference>
<evidence type="ECO:0000256" key="2">
    <source>
        <dbReference type="ARBA" id="ARBA00022670"/>
    </source>
</evidence>
<feature type="signal peptide" evidence="6">
    <location>
        <begin position="1"/>
        <end position="30"/>
    </location>
</feature>
<keyword evidence="4 5" id="KW-0720">Serine protease</keyword>
<dbReference type="InterPro" id="IPR004447">
    <property type="entry name" value="Peptidase_S41A"/>
</dbReference>
<accession>A0A2A5JKR5</accession>
<name>A0A2A5JKR5_PSEO7</name>
<comment type="caution">
    <text evidence="8">The sequence shown here is derived from an EMBL/GenBank/DDBJ whole genome shotgun (WGS) entry which is preliminary data.</text>
</comment>
<dbReference type="InterPro" id="IPR001478">
    <property type="entry name" value="PDZ"/>
</dbReference>
<keyword evidence="9" id="KW-1185">Reference proteome</keyword>
<keyword evidence="6" id="KW-0732">Signal</keyword>
<dbReference type="GO" id="GO:0007165">
    <property type="term" value="P:signal transduction"/>
    <property type="evidence" value="ECO:0007669"/>
    <property type="project" value="TreeGrafter"/>
</dbReference>
<evidence type="ECO:0000259" key="7">
    <source>
        <dbReference type="PROSITE" id="PS50106"/>
    </source>
</evidence>
<dbReference type="CDD" id="cd06782">
    <property type="entry name" value="cpPDZ_CPP-like"/>
    <property type="match status" value="1"/>
</dbReference>
<evidence type="ECO:0000256" key="3">
    <source>
        <dbReference type="ARBA" id="ARBA00022801"/>
    </source>
</evidence>
<keyword evidence="3 5" id="KW-0378">Hydrolase</keyword>
<dbReference type="Pfam" id="PF17820">
    <property type="entry name" value="PDZ_6"/>
    <property type="match status" value="1"/>
</dbReference>
<feature type="chain" id="PRO_5012992226" evidence="6">
    <location>
        <begin position="31"/>
        <end position="403"/>
    </location>
</feature>
<comment type="similarity">
    <text evidence="1 5">Belongs to the peptidase S41A family.</text>
</comment>
<organism evidence="8 9">
    <name type="scientific">Pseudoalteromonas piscicida</name>
    <dbReference type="NCBI Taxonomy" id="43662"/>
    <lineage>
        <taxon>Bacteria</taxon>
        <taxon>Pseudomonadati</taxon>
        <taxon>Pseudomonadota</taxon>
        <taxon>Gammaproteobacteria</taxon>
        <taxon>Alteromonadales</taxon>
        <taxon>Pseudoalteromonadaceae</taxon>
        <taxon>Pseudoalteromonas</taxon>
    </lineage>
</organism>